<protein>
    <submittedName>
        <fullName evidence="3">DUF418 domain-containing protein</fullName>
    </submittedName>
</protein>
<keyword evidence="1" id="KW-0472">Membrane</keyword>
<evidence type="ECO:0000259" key="2">
    <source>
        <dbReference type="Pfam" id="PF04235"/>
    </source>
</evidence>
<keyword evidence="1" id="KW-1133">Transmembrane helix</keyword>
<feature type="transmembrane region" description="Helical" evidence="1">
    <location>
        <begin position="266"/>
        <end position="287"/>
    </location>
</feature>
<feature type="transmembrane region" description="Helical" evidence="1">
    <location>
        <begin position="171"/>
        <end position="191"/>
    </location>
</feature>
<feature type="domain" description="DUF418" evidence="2">
    <location>
        <begin position="168"/>
        <end position="305"/>
    </location>
</feature>
<dbReference type="InterPro" id="IPR007349">
    <property type="entry name" value="DUF418"/>
</dbReference>
<sequence>MTRIRDLDALRGFAVCGIMVVNTWQHANDAVEEHTGTPIDWVVENLLQSRFYPIFSFLFGVSFVLFLRSAALRTPHPRLVTLRRLIVLAGLGALHEMVNPGEVLLPYAATGVLLLLPASYVNRWLVLLAGIGATIWAMLAHAGGVWLVPGVILLGMAAMGFAPGPRVLKPAFITSGLLAVALTGAWMYVWPPPETFDFPYTRSIYPLAGLVTATAYCTGVLLLRRWRPGTLSILEPLGRMALTCYLSGTLVILATLPLLAADDSRVSVVAVAMLTVAAQAAFSRWWLARFRYGPLEWGWRCLTWWEIVPNRHPRPALPG</sequence>
<evidence type="ECO:0000313" key="3">
    <source>
        <dbReference type="EMBL" id="GAA3798513.1"/>
    </source>
</evidence>
<reference evidence="4" key="1">
    <citation type="journal article" date="2019" name="Int. J. Syst. Evol. Microbiol.">
        <title>The Global Catalogue of Microorganisms (GCM) 10K type strain sequencing project: providing services to taxonomists for standard genome sequencing and annotation.</title>
        <authorList>
            <consortium name="The Broad Institute Genomics Platform"/>
            <consortium name="The Broad Institute Genome Sequencing Center for Infectious Disease"/>
            <person name="Wu L."/>
            <person name="Ma J."/>
        </authorList>
    </citation>
    <scope>NUCLEOTIDE SEQUENCE [LARGE SCALE GENOMIC DNA]</scope>
    <source>
        <strain evidence="4">JCM 16908</strain>
    </source>
</reference>
<dbReference type="EMBL" id="BAAAZR010000002">
    <property type="protein sequence ID" value="GAA3798513.1"/>
    <property type="molecule type" value="Genomic_DNA"/>
</dbReference>
<dbReference type="InterPro" id="IPR052529">
    <property type="entry name" value="Bact_Transport_Assoc"/>
</dbReference>
<accession>A0ABP7HP47</accession>
<dbReference type="Proteomes" id="UP001500888">
    <property type="component" value="Unassembled WGS sequence"/>
</dbReference>
<keyword evidence="4" id="KW-1185">Reference proteome</keyword>
<dbReference type="Pfam" id="PF04235">
    <property type="entry name" value="DUF418"/>
    <property type="match status" value="1"/>
</dbReference>
<evidence type="ECO:0000256" key="1">
    <source>
        <dbReference type="SAM" id="Phobius"/>
    </source>
</evidence>
<dbReference type="PANTHER" id="PTHR30590">
    <property type="entry name" value="INNER MEMBRANE PROTEIN"/>
    <property type="match status" value="1"/>
</dbReference>
<keyword evidence="1" id="KW-0812">Transmembrane</keyword>
<name>A0ABP7HP47_9ACTN</name>
<evidence type="ECO:0000313" key="4">
    <source>
        <dbReference type="Proteomes" id="UP001500888"/>
    </source>
</evidence>
<feature type="transmembrane region" description="Helical" evidence="1">
    <location>
        <begin position="145"/>
        <end position="164"/>
    </location>
</feature>
<gene>
    <name evidence="3" type="ORF">GCM10022226_17370</name>
</gene>
<dbReference type="PANTHER" id="PTHR30590:SF3">
    <property type="entry name" value="HYPOTHETICAL MEMBRANE SPANNING PROTEIN"/>
    <property type="match status" value="1"/>
</dbReference>
<organism evidence="3 4">
    <name type="scientific">Sphaerisporangium flaviroseum</name>
    <dbReference type="NCBI Taxonomy" id="509199"/>
    <lineage>
        <taxon>Bacteria</taxon>
        <taxon>Bacillati</taxon>
        <taxon>Actinomycetota</taxon>
        <taxon>Actinomycetes</taxon>
        <taxon>Streptosporangiales</taxon>
        <taxon>Streptosporangiaceae</taxon>
        <taxon>Sphaerisporangium</taxon>
    </lineage>
</organism>
<proteinExistence type="predicted"/>
<feature type="transmembrane region" description="Helical" evidence="1">
    <location>
        <begin position="242"/>
        <end position="260"/>
    </location>
</feature>
<comment type="caution">
    <text evidence="3">The sequence shown here is derived from an EMBL/GenBank/DDBJ whole genome shotgun (WGS) entry which is preliminary data.</text>
</comment>
<dbReference type="RefSeq" id="WP_344936479.1">
    <property type="nucleotide sequence ID" value="NZ_BAAAZR010000002.1"/>
</dbReference>
<feature type="transmembrane region" description="Helical" evidence="1">
    <location>
        <begin position="203"/>
        <end position="222"/>
    </location>
</feature>
<feature type="transmembrane region" description="Helical" evidence="1">
    <location>
        <begin position="51"/>
        <end position="71"/>
    </location>
</feature>